<dbReference type="InterPro" id="IPR009071">
    <property type="entry name" value="HMG_box_dom"/>
</dbReference>
<sequence>MNHGAKVFMVQLQANATHVFVKPSDSGTLMLMPLSLYLTSADFEVASPGHRSVVGFSAIADAHAGRCKIFDDAASPNNEMLMTHDGRGYIYFLLLSQPGVSSNHSCCYTLKWNFLLLSLQSELCNIIELTYDHCGLWFALEFMCCSCLMNLLQKNKGDNERLWAAGIAGKRKKVIMSGKPKRPPSAFFVFMSEFRQEYQVQHPGNKSIVVVSKTAGEKWHAKSD</sequence>
<evidence type="ECO:0000256" key="2">
    <source>
        <dbReference type="ARBA" id="ARBA00023125"/>
    </source>
</evidence>
<proteinExistence type="predicted"/>
<dbReference type="Gene3D" id="1.10.30.10">
    <property type="entry name" value="High mobility group box domain"/>
    <property type="match status" value="1"/>
</dbReference>
<evidence type="ECO:0000313" key="4">
    <source>
        <dbReference type="EMBL" id="ONM02460.1"/>
    </source>
</evidence>
<dbReference type="SUPFAM" id="SSF47095">
    <property type="entry name" value="HMG-box"/>
    <property type="match status" value="1"/>
</dbReference>
<dbReference type="PROSITE" id="PS50118">
    <property type="entry name" value="HMG_BOX_2"/>
    <property type="match status" value="1"/>
</dbReference>
<dbReference type="InParanoid" id="A0A1D6KHG4"/>
<dbReference type="AlphaFoldDB" id="A0A1D6KHG4"/>
<organism evidence="4">
    <name type="scientific">Zea mays</name>
    <name type="common">Maize</name>
    <dbReference type="NCBI Taxonomy" id="4577"/>
    <lineage>
        <taxon>Eukaryota</taxon>
        <taxon>Viridiplantae</taxon>
        <taxon>Streptophyta</taxon>
        <taxon>Embryophyta</taxon>
        <taxon>Tracheophyta</taxon>
        <taxon>Spermatophyta</taxon>
        <taxon>Magnoliopsida</taxon>
        <taxon>Liliopsida</taxon>
        <taxon>Poales</taxon>
        <taxon>Poaceae</taxon>
        <taxon>PACMAD clade</taxon>
        <taxon>Panicoideae</taxon>
        <taxon>Andropogonodae</taxon>
        <taxon>Andropogoneae</taxon>
        <taxon>Tripsacinae</taxon>
        <taxon>Zea</taxon>
    </lineage>
</organism>
<keyword evidence="2" id="KW-0238">DNA-binding</keyword>
<dbReference type="InterPro" id="IPR031061">
    <property type="entry name" value="HMGB_plant"/>
</dbReference>
<accession>A0A1D6KHG4</accession>
<dbReference type="EMBL" id="CM007647">
    <property type="protein sequence ID" value="ONM02460.1"/>
    <property type="molecule type" value="Genomic_DNA"/>
</dbReference>
<reference evidence="4" key="1">
    <citation type="submission" date="2015-12" db="EMBL/GenBank/DDBJ databases">
        <title>Update maize B73 reference genome by single molecule sequencing technologies.</title>
        <authorList>
            <consortium name="Maize Genome Sequencing Project"/>
            <person name="Ware D."/>
        </authorList>
    </citation>
    <scope>NUCLEOTIDE SEQUENCE [LARGE SCALE GENOMIC DNA]</scope>
    <source>
        <tissue evidence="4">Seedling</tissue>
    </source>
</reference>
<protein>
    <submittedName>
        <fullName evidence="4">High mobility group B protein 4</fullName>
    </submittedName>
</protein>
<comment type="subcellular location">
    <subcellularLocation>
        <location evidence="1">Nucleus</location>
    </subcellularLocation>
</comment>
<evidence type="ECO:0000256" key="3">
    <source>
        <dbReference type="ARBA" id="ARBA00023242"/>
    </source>
</evidence>
<dbReference type="InterPro" id="IPR036910">
    <property type="entry name" value="HMG_box_dom_sf"/>
</dbReference>
<gene>
    <name evidence="4" type="ORF">ZEAMMB73_Zm00001d031233</name>
</gene>
<dbReference type="PANTHER" id="PTHR46261">
    <property type="entry name" value="HIGH MOBILITY GROUP B PROTEIN 4-RELATED"/>
    <property type="match status" value="1"/>
</dbReference>
<dbReference type="PANTHER" id="PTHR46261:SF15">
    <property type="entry name" value="OS02G0670400 PROTEIN"/>
    <property type="match status" value="1"/>
</dbReference>
<dbReference type="PaxDb" id="4577-AC207619.3_FGP001"/>
<dbReference type="GO" id="GO:0003677">
    <property type="term" value="F:DNA binding"/>
    <property type="evidence" value="ECO:0007669"/>
    <property type="project" value="UniProtKB-UniRule"/>
</dbReference>
<dbReference type="Pfam" id="PF00505">
    <property type="entry name" value="HMG_box"/>
    <property type="match status" value="1"/>
</dbReference>
<dbReference type="GO" id="GO:0005634">
    <property type="term" value="C:nucleus"/>
    <property type="evidence" value="ECO:0007669"/>
    <property type="project" value="UniProtKB-SubCell"/>
</dbReference>
<dbReference type="STRING" id="4577.A0A1D6KHG4"/>
<keyword evidence="3" id="KW-0539">Nucleus</keyword>
<evidence type="ECO:0000256" key="1">
    <source>
        <dbReference type="ARBA" id="ARBA00004123"/>
    </source>
</evidence>
<name>A0A1D6KHG4_MAIZE</name>